<evidence type="ECO:0000256" key="5">
    <source>
        <dbReference type="ARBA" id="ARBA00022692"/>
    </source>
</evidence>
<evidence type="ECO:0000259" key="9">
    <source>
        <dbReference type="PROSITE" id="PS50928"/>
    </source>
</evidence>
<keyword evidence="2 8" id="KW-0813">Transport</keyword>
<dbReference type="HOGENOM" id="CLU_016047_0_3_6"/>
<dbReference type="SUPFAM" id="SSF160964">
    <property type="entry name" value="MalF N-terminal region-like"/>
    <property type="match status" value="1"/>
</dbReference>
<name>A8GE57_SERP5</name>
<dbReference type="CDD" id="cd06261">
    <property type="entry name" value="TM_PBP2"/>
    <property type="match status" value="1"/>
</dbReference>
<organism evidence="10">
    <name type="scientific">Serratia proteamaculans (strain 568)</name>
    <dbReference type="NCBI Taxonomy" id="399741"/>
    <lineage>
        <taxon>Bacteria</taxon>
        <taxon>Pseudomonadati</taxon>
        <taxon>Pseudomonadota</taxon>
        <taxon>Gammaproteobacteria</taxon>
        <taxon>Enterobacterales</taxon>
        <taxon>Yersiniaceae</taxon>
        <taxon>Serratia</taxon>
    </lineage>
</organism>
<accession>A8GE57</accession>
<sequence length="304" mass="33969" precursor="true">MTMLTLPQRERRQAWVLLAPMLLMMLLLTAWPLARTLWLSFTDAALVGDGVTPAWVGTDNFFYALTDPDFQAALGRTLYFTLVSVAFEGVIGVLVALLLNQKFHGRNVLRVLVILPWALPTIVNATMWRLNFNPDYGSINALLTQLGVIDHYRSWLGDPASALNAVMLADIWKNYPLITLLTLAALQSIPDDLYEAARLDGASAWRRFRAITLPAILAPLAVALVLRTIDAFKVFDIIYVMTRGGPMDSTKTLSFFVYQESFSYLRAGSGAAYAVLMTLLCGLLIALYMLMLFRQRRRNLADEA</sequence>
<evidence type="ECO:0000313" key="10">
    <source>
        <dbReference type="EMBL" id="ABV41397.1"/>
    </source>
</evidence>
<protein>
    <submittedName>
        <fullName evidence="10">Binding-protein-dependent transport systems inner membrane component</fullName>
    </submittedName>
</protein>
<dbReference type="eggNOG" id="COG1175">
    <property type="taxonomic scope" value="Bacteria"/>
</dbReference>
<dbReference type="InterPro" id="IPR035906">
    <property type="entry name" value="MetI-like_sf"/>
</dbReference>
<evidence type="ECO:0000256" key="8">
    <source>
        <dbReference type="RuleBase" id="RU363032"/>
    </source>
</evidence>
<keyword evidence="3" id="KW-1003">Cell membrane</keyword>
<dbReference type="InterPro" id="IPR000515">
    <property type="entry name" value="MetI-like"/>
</dbReference>
<keyword evidence="4" id="KW-0997">Cell inner membrane</keyword>
<dbReference type="Gene3D" id="1.10.3720.10">
    <property type="entry name" value="MetI-like"/>
    <property type="match status" value="1"/>
</dbReference>
<evidence type="ECO:0000256" key="1">
    <source>
        <dbReference type="ARBA" id="ARBA00004429"/>
    </source>
</evidence>
<reference evidence="10" key="1">
    <citation type="submission" date="2007-09" db="EMBL/GenBank/DDBJ databases">
        <title>Complete sequence of chromosome of Serratia proteamaculans 568.</title>
        <authorList>
            <consortium name="US DOE Joint Genome Institute"/>
            <person name="Copeland A."/>
            <person name="Lucas S."/>
            <person name="Lapidus A."/>
            <person name="Barry K."/>
            <person name="Glavina del Rio T."/>
            <person name="Dalin E."/>
            <person name="Tice H."/>
            <person name="Pitluck S."/>
            <person name="Chain P."/>
            <person name="Malfatti S."/>
            <person name="Shin M."/>
            <person name="Vergez L."/>
            <person name="Schmutz J."/>
            <person name="Larimer F."/>
            <person name="Land M."/>
            <person name="Hauser L."/>
            <person name="Kyrpides N."/>
            <person name="Kim E."/>
            <person name="Taghavi S."/>
            <person name="Newman L."/>
            <person name="Vangronsveld J."/>
            <person name="van der Lelie D."/>
            <person name="Richardson P."/>
        </authorList>
    </citation>
    <scope>NUCLEOTIDE SEQUENCE [LARGE SCALE GENOMIC DNA]</scope>
    <source>
        <strain evidence="10">568</strain>
    </source>
</reference>
<keyword evidence="5 8" id="KW-0812">Transmembrane</keyword>
<feature type="transmembrane region" description="Helical" evidence="8">
    <location>
        <begin position="210"/>
        <end position="229"/>
    </location>
</feature>
<keyword evidence="6 8" id="KW-1133">Transmembrane helix</keyword>
<dbReference type="EMBL" id="CP000826">
    <property type="protein sequence ID" value="ABV41397.1"/>
    <property type="molecule type" value="Genomic_DNA"/>
</dbReference>
<feature type="domain" description="ABC transmembrane type-1" evidence="9">
    <location>
        <begin position="74"/>
        <end position="288"/>
    </location>
</feature>
<evidence type="ECO:0000256" key="2">
    <source>
        <dbReference type="ARBA" id="ARBA00022448"/>
    </source>
</evidence>
<feature type="transmembrane region" description="Helical" evidence="8">
    <location>
        <begin position="271"/>
        <end position="293"/>
    </location>
</feature>
<dbReference type="SUPFAM" id="SSF161098">
    <property type="entry name" value="MetI-like"/>
    <property type="match status" value="1"/>
</dbReference>
<dbReference type="PANTHER" id="PTHR43005">
    <property type="entry name" value="BLR7065 PROTEIN"/>
    <property type="match status" value="1"/>
</dbReference>
<feature type="transmembrane region" description="Helical" evidence="8">
    <location>
        <begin position="78"/>
        <end position="99"/>
    </location>
</feature>
<feature type="transmembrane region" description="Helical" evidence="8">
    <location>
        <begin position="14"/>
        <end position="34"/>
    </location>
</feature>
<dbReference type="PANTHER" id="PTHR43005:SF2">
    <property type="entry name" value="INTEGRAL MEMBRANE SUGAR TRANSPORT PROTEIN"/>
    <property type="match status" value="1"/>
</dbReference>
<evidence type="ECO:0000256" key="7">
    <source>
        <dbReference type="ARBA" id="ARBA00023136"/>
    </source>
</evidence>
<evidence type="ECO:0000256" key="3">
    <source>
        <dbReference type="ARBA" id="ARBA00022475"/>
    </source>
</evidence>
<dbReference type="Pfam" id="PF00528">
    <property type="entry name" value="BPD_transp_1"/>
    <property type="match status" value="1"/>
</dbReference>
<evidence type="ECO:0000256" key="6">
    <source>
        <dbReference type="ARBA" id="ARBA00022989"/>
    </source>
</evidence>
<gene>
    <name evidence="10" type="ordered locus">Spro_2296</name>
</gene>
<dbReference type="PROSITE" id="PS50928">
    <property type="entry name" value="ABC_TM1"/>
    <property type="match status" value="1"/>
</dbReference>
<keyword evidence="7 8" id="KW-0472">Membrane</keyword>
<dbReference type="AlphaFoldDB" id="A8GE57"/>
<comment type="subcellular location">
    <subcellularLocation>
        <location evidence="1">Cell inner membrane</location>
        <topology evidence="1">Multi-pass membrane protein</topology>
    </subcellularLocation>
    <subcellularLocation>
        <location evidence="8">Cell membrane</location>
        <topology evidence="8">Multi-pass membrane protein</topology>
    </subcellularLocation>
</comment>
<dbReference type="KEGG" id="spe:Spro_2296"/>
<dbReference type="GO" id="GO:0005886">
    <property type="term" value="C:plasma membrane"/>
    <property type="evidence" value="ECO:0007669"/>
    <property type="project" value="UniProtKB-SubCell"/>
</dbReference>
<dbReference type="STRING" id="399741.Spro_2296"/>
<proteinExistence type="inferred from homology"/>
<dbReference type="GO" id="GO:0055085">
    <property type="term" value="P:transmembrane transport"/>
    <property type="evidence" value="ECO:0007669"/>
    <property type="project" value="InterPro"/>
</dbReference>
<evidence type="ECO:0000256" key="4">
    <source>
        <dbReference type="ARBA" id="ARBA00022519"/>
    </source>
</evidence>
<comment type="similarity">
    <text evidence="8">Belongs to the binding-protein-dependent transport system permease family.</text>
</comment>